<evidence type="ECO:0000313" key="1">
    <source>
        <dbReference type="EMBL" id="ANU39044.1"/>
    </source>
</evidence>
<dbReference type="Proteomes" id="UP000092528">
    <property type="component" value="Chromosome 2"/>
</dbReference>
<dbReference type="AlphaFoldDB" id="A0A1C7FI74"/>
<name>A0A1C7FI74_9VIBR</name>
<gene>
    <name evidence="1" type="ORF">VSVS05_04008</name>
</gene>
<evidence type="ECO:0000313" key="2">
    <source>
        <dbReference type="Proteomes" id="UP000092528"/>
    </source>
</evidence>
<reference evidence="1 2" key="1">
    <citation type="submission" date="2016-07" db="EMBL/GenBank/DDBJ databases">
        <title>Genome sequencing of Vibrio scophthalmi strain VS-05, an isolated from Paralichthys olivaceus.</title>
        <authorList>
            <person name="Han H.-J."/>
        </authorList>
    </citation>
    <scope>NUCLEOTIDE SEQUENCE [LARGE SCALE GENOMIC DNA]</scope>
    <source>
        <strain evidence="1 2">VS-05</strain>
    </source>
</reference>
<protein>
    <submittedName>
        <fullName evidence="1">Uncharacterized protein</fullName>
    </submittedName>
</protein>
<keyword evidence="2" id="KW-1185">Reference proteome</keyword>
<sequence>MVFYKPYLHISITLTLNTDGVQLTITEYYFLFSVC</sequence>
<accession>A0A1C7FI74</accession>
<dbReference type="EMBL" id="CP016415">
    <property type="protein sequence ID" value="ANU39044.1"/>
    <property type="molecule type" value="Genomic_DNA"/>
</dbReference>
<organism evidence="1 2">
    <name type="scientific">Vibrio scophthalmi</name>
    <dbReference type="NCBI Taxonomy" id="45658"/>
    <lineage>
        <taxon>Bacteria</taxon>
        <taxon>Pseudomonadati</taxon>
        <taxon>Pseudomonadota</taxon>
        <taxon>Gammaproteobacteria</taxon>
        <taxon>Vibrionales</taxon>
        <taxon>Vibrionaceae</taxon>
        <taxon>Vibrio</taxon>
    </lineage>
</organism>
<proteinExistence type="predicted"/>